<dbReference type="RefSeq" id="WP_101892436.1">
    <property type="nucleotide sequence ID" value="NZ_CP022684.1"/>
</dbReference>
<reference evidence="3" key="1">
    <citation type="submission" date="2017-08" db="EMBL/GenBank/DDBJ databases">
        <title>Direct submision.</title>
        <authorList>
            <person name="Kim S.-J."/>
            <person name="Rhee S.-K."/>
        </authorList>
    </citation>
    <scope>NUCLEOTIDE SEQUENCE [LARGE SCALE GENOMIC DNA]</scope>
    <source>
        <strain evidence="3">GI5</strain>
    </source>
</reference>
<dbReference type="Proteomes" id="UP000235116">
    <property type="component" value="Chromosome"/>
</dbReference>
<protein>
    <recommendedName>
        <fullName evidence="4">Zinc resistance-associated protein</fullName>
    </recommendedName>
</protein>
<dbReference type="AlphaFoldDB" id="A0A2K9LFE2"/>
<sequence>MKKLIPALVFAAAISSPAFAEKGHNHDDGKEGAIGGMMMGMMSHDQMMAMHKHMQEMHDQMAKIKSETDPDKRHKLMQEHMEAMQKGMQMMNHGMGKGMNMAKHKKEGMAEKMDEKTMMKRMNMMEQRMNMMQMMMGQMMDHESESRKTRRHRHKK</sequence>
<dbReference type="EMBL" id="CP022684">
    <property type="protein sequence ID" value="AUM11096.1"/>
    <property type="molecule type" value="Genomic_DNA"/>
</dbReference>
<feature type="signal peptide" evidence="1">
    <location>
        <begin position="1"/>
        <end position="20"/>
    </location>
</feature>
<evidence type="ECO:0008006" key="4">
    <source>
        <dbReference type="Google" id="ProtNLM"/>
    </source>
</evidence>
<feature type="chain" id="PRO_5014959941" description="Zinc resistance-associated protein" evidence="1">
    <location>
        <begin position="21"/>
        <end position="156"/>
    </location>
</feature>
<dbReference type="KEGG" id="kak:Kalk_01005"/>
<accession>A0A2K9LFE2</accession>
<evidence type="ECO:0000313" key="2">
    <source>
        <dbReference type="EMBL" id="AUM11096.1"/>
    </source>
</evidence>
<keyword evidence="1" id="KW-0732">Signal</keyword>
<gene>
    <name evidence="2" type="ORF">Kalk_01005</name>
</gene>
<evidence type="ECO:0000256" key="1">
    <source>
        <dbReference type="SAM" id="SignalP"/>
    </source>
</evidence>
<evidence type="ECO:0000313" key="3">
    <source>
        <dbReference type="Proteomes" id="UP000235116"/>
    </source>
</evidence>
<organism evidence="2 3">
    <name type="scientific">Ketobacter alkanivorans</name>
    <dbReference type="NCBI Taxonomy" id="1917421"/>
    <lineage>
        <taxon>Bacteria</taxon>
        <taxon>Pseudomonadati</taxon>
        <taxon>Pseudomonadota</taxon>
        <taxon>Gammaproteobacteria</taxon>
        <taxon>Pseudomonadales</taxon>
        <taxon>Ketobacteraceae</taxon>
        <taxon>Ketobacter</taxon>
    </lineage>
</organism>
<proteinExistence type="predicted"/>
<dbReference type="OrthoDB" id="7068635at2"/>
<name>A0A2K9LFE2_9GAMM</name>
<keyword evidence="3" id="KW-1185">Reference proteome</keyword>